<evidence type="ECO:0000313" key="7">
    <source>
        <dbReference type="RefSeq" id="XP_014496331.1"/>
    </source>
</evidence>
<dbReference type="InterPro" id="IPR042266">
    <property type="entry name" value="PPPDE_sf"/>
</dbReference>
<evidence type="ECO:0000256" key="3">
    <source>
        <dbReference type="ARBA" id="ARBA00022801"/>
    </source>
</evidence>
<dbReference type="GO" id="GO:0006508">
    <property type="term" value="P:proteolysis"/>
    <property type="evidence" value="ECO:0007669"/>
    <property type="project" value="UniProtKB-KW"/>
</dbReference>
<gene>
    <name evidence="7" type="primary">LOC106757971</name>
</gene>
<dbReference type="InterPro" id="IPR008580">
    <property type="entry name" value="PPPDE_dom"/>
</dbReference>
<comment type="similarity">
    <text evidence="1">Belongs to the DeSI family.</text>
</comment>
<proteinExistence type="inferred from homology"/>
<reference evidence="6" key="1">
    <citation type="journal article" date="2014" name="Nat. Commun.">
        <title>Genome sequence of mungbean and insights into evolution within Vigna species.</title>
        <authorList>
            <person name="Kang Y.J."/>
            <person name="Kim S.K."/>
            <person name="Kim M.Y."/>
            <person name="Lestari P."/>
            <person name="Kim K.H."/>
            <person name="Ha B.K."/>
            <person name="Jun T.H."/>
            <person name="Hwang W.J."/>
            <person name="Lee T."/>
            <person name="Lee J."/>
            <person name="Shim S."/>
            <person name="Yoon M.Y."/>
            <person name="Jang Y.E."/>
            <person name="Han K.S."/>
            <person name="Taeprayoon P."/>
            <person name="Yoon N."/>
            <person name="Somta P."/>
            <person name="Tanya P."/>
            <person name="Kim K.S."/>
            <person name="Gwag J.G."/>
            <person name="Moon J.K."/>
            <person name="Lee Y.H."/>
            <person name="Park B.S."/>
            <person name="Bombarely A."/>
            <person name="Doyle J.J."/>
            <person name="Jackson S.A."/>
            <person name="Schafleitner R."/>
            <person name="Srinives P."/>
            <person name="Varshney R.K."/>
            <person name="Lee S.H."/>
        </authorList>
    </citation>
    <scope>NUCLEOTIDE SEQUENCE [LARGE SCALE GENOMIC DNA]</scope>
    <source>
        <strain evidence="6">cv. VC1973A</strain>
    </source>
</reference>
<evidence type="ECO:0000313" key="6">
    <source>
        <dbReference type="Proteomes" id="UP000087766"/>
    </source>
</evidence>
<dbReference type="PANTHER" id="PTHR12378">
    <property type="entry name" value="DESUMOYLATING ISOPEPTIDASE"/>
    <property type="match status" value="1"/>
</dbReference>
<feature type="region of interest" description="Disordered" evidence="4">
    <location>
        <begin position="135"/>
        <end position="172"/>
    </location>
</feature>
<dbReference type="SMART" id="SM01179">
    <property type="entry name" value="DUF862"/>
    <property type="match status" value="1"/>
</dbReference>
<dbReference type="Proteomes" id="UP000087766">
    <property type="component" value="Chromosome 1"/>
</dbReference>
<dbReference type="PROSITE" id="PS51858">
    <property type="entry name" value="PPPDE"/>
    <property type="match status" value="1"/>
</dbReference>
<dbReference type="AlphaFoldDB" id="A0A1S3TRB5"/>
<dbReference type="PANTHER" id="PTHR12378:SF17">
    <property type="entry name" value="OS06G0182100 PROTEIN"/>
    <property type="match status" value="1"/>
</dbReference>
<organism evidence="6 7">
    <name type="scientific">Vigna radiata var. radiata</name>
    <name type="common">Mung bean</name>
    <name type="synonym">Phaseolus aureus</name>
    <dbReference type="NCBI Taxonomy" id="3916"/>
    <lineage>
        <taxon>Eukaryota</taxon>
        <taxon>Viridiplantae</taxon>
        <taxon>Streptophyta</taxon>
        <taxon>Embryophyta</taxon>
        <taxon>Tracheophyta</taxon>
        <taxon>Spermatophyta</taxon>
        <taxon>Magnoliopsida</taxon>
        <taxon>eudicotyledons</taxon>
        <taxon>Gunneridae</taxon>
        <taxon>Pentapetalae</taxon>
        <taxon>rosids</taxon>
        <taxon>fabids</taxon>
        <taxon>Fabales</taxon>
        <taxon>Fabaceae</taxon>
        <taxon>Papilionoideae</taxon>
        <taxon>50 kb inversion clade</taxon>
        <taxon>NPAAA clade</taxon>
        <taxon>indigoferoid/millettioid clade</taxon>
        <taxon>Phaseoleae</taxon>
        <taxon>Vigna</taxon>
    </lineage>
</organism>
<reference evidence="7" key="2">
    <citation type="submission" date="2025-08" db="UniProtKB">
        <authorList>
            <consortium name="RefSeq"/>
        </authorList>
    </citation>
    <scope>IDENTIFICATION</scope>
    <source>
        <tissue evidence="7">Leaf</tissue>
    </source>
</reference>
<protein>
    <submittedName>
        <fullName evidence="7">DeSI-like protein At4g17486</fullName>
    </submittedName>
</protein>
<keyword evidence="2" id="KW-0645">Protease</keyword>
<evidence type="ECO:0000259" key="5">
    <source>
        <dbReference type="PROSITE" id="PS51858"/>
    </source>
</evidence>
<dbReference type="Pfam" id="PF05903">
    <property type="entry name" value="Peptidase_C97"/>
    <property type="match status" value="1"/>
</dbReference>
<evidence type="ECO:0000256" key="2">
    <source>
        <dbReference type="ARBA" id="ARBA00022670"/>
    </source>
</evidence>
<dbReference type="Gene3D" id="3.90.1720.30">
    <property type="entry name" value="PPPDE domains"/>
    <property type="match status" value="1"/>
</dbReference>
<name>A0A1S3TRB5_VIGRR</name>
<dbReference type="OrthoDB" id="412286at2759"/>
<accession>A0A1S3TRB5</accession>
<evidence type="ECO:0000256" key="4">
    <source>
        <dbReference type="SAM" id="MobiDB-lite"/>
    </source>
</evidence>
<dbReference type="GeneID" id="106757971"/>
<keyword evidence="3" id="KW-0378">Hydrolase</keyword>
<sequence>MTLYRWVGDPIPLQLNGQMKLEKGTKWNILPNGIFQVEPTRCPGFTFRKSIFIGLTDMGTRDVRELMERMDKDYSGNTYHLIQKKCNHFRNDVCVKLTGKSTPPWLNRLPRLGFLCNYVLPPNLNETKVRQVTLDRVQDEEKKKVRMHSSRYEASPKPPLSSSRRHCLPSSSVINVSPSSTIIVK</sequence>
<dbReference type="GO" id="GO:0101005">
    <property type="term" value="F:deubiquitinase activity"/>
    <property type="evidence" value="ECO:0007669"/>
    <property type="project" value="TreeGrafter"/>
</dbReference>
<dbReference type="RefSeq" id="XP_014496331.1">
    <property type="nucleotide sequence ID" value="XM_014640845.1"/>
</dbReference>
<keyword evidence="6" id="KW-1185">Reference proteome</keyword>
<dbReference type="KEGG" id="vra:106757971"/>
<dbReference type="GO" id="GO:0016579">
    <property type="term" value="P:protein deubiquitination"/>
    <property type="evidence" value="ECO:0007669"/>
    <property type="project" value="TreeGrafter"/>
</dbReference>
<feature type="domain" description="PPPDE" evidence="5">
    <location>
        <begin position="1"/>
        <end position="128"/>
    </location>
</feature>
<evidence type="ECO:0000256" key="1">
    <source>
        <dbReference type="ARBA" id="ARBA00008140"/>
    </source>
</evidence>